<dbReference type="GO" id="GO:0016614">
    <property type="term" value="F:oxidoreductase activity, acting on CH-OH group of donors"/>
    <property type="evidence" value="ECO:0007669"/>
    <property type="project" value="InterPro"/>
</dbReference>
<protein>
    <submittedName>
        <fullName evidence="8">Alcohol oxidase</fullName>
    </submittedName>
</protein>
<dbReference type="EMBL" id="KZ852035">
    <property type="protein sequence ID" value="RDH37711.1"/>
    <property type="molecule type" value="Genomic_DNA"/>
</dbReference>
<feature type="chain" id="PRO_5017724416" evidence="5">
    <location>
        <begin position="21"/>
        <end position="668"/>
    </location>
</feature>
<feature type="binding site" evidence="3">
    <location>
        <begin position="60"/>
        <end position="61"/>
    </location>
    <ligand>
        <name>FAD</name>
        <dbReference type="ChEBI" id="CHEBI:57692"/>
    </ligand>
</feature>
<feature type="region of interest" description="Disordered" evidence="4">
    <location>
        <begin position="648"/>
        <end position="668"/>
    </location>
</feature>
<feature type="compositionally biased region" description="Acidic residues" evidence="4">
    <location>
        <begin position="653"/>
        <end position="668"/>
    </location>
</feature>
<dbReference type="Pfam" id="PF05199">
    <property type="entry name" value="GMC_oxred_C"/>
    <property type="match status" value="1"/>
</dbReference>
<dbReference type="Gene3D" id="3.50.50.60">
    <property type="entry name" value="FAD/NAD(P)-binding domain"/>
    <property type="match status" value="1"/>
</dbReference>
<keyword evidence="2" id="KW-0325">Glycoprotein</keyword>
<gene>
    <name evidence="8" type="ORF">BDQ94DRAFT_157165</name>
</gene>
<dbReference type="InterPro" id="IPR036188">
    <property type="entry name" value="FAD/NAD-bd_sf"/>
</dbReference>
<dbReference type="InterPro" id="IPR012132">
    <property type="entry name" value="GMC_OxRdtase"/>
</dbReference>
<comment type="similarity">
    <text evidence="1">Belongs to the GMC oxidoreductase family.</text>
</comment>
<dbReference type="GO" id="GO:0050660">
    <property type="term" value="F:flavin adenine dinucleotide binding"/>
    <property type="evidence" value="ECO:0007669"/>
    <property type="project" value="InterPro"/>
</dbReference>
<dbReference type="InterPro" id="IPR000172">
    <property type="entry name" value="GMC_OxRdtase_N"/>
</dbReference>
<dbReference type="GO" id="GO:0044550">
    <property type="term" value="P:secondary metabolite biosynthetic process"/>
    <property type="evidence" value="ECO:0007669"/>
    <property type="project" value="TreeGrafter"/>
</dbReference>
<dbReference type="RefSeq" id="XP_026630733.1">
    <property type="nucleotide sequence ID" value="XM_026768708.1"/>
</dbReference>
<comment type="cofactor">
    <cofactor evidence="3">
        <name>FAD</name>
        <dbReference type="ChEBI" id="CHEBI:57692"/>
    </cofactor>
</comment>
<keyword evidence="3" id="KW-0274">FAD</keyword>
<dbReference type="PANTHER" id="PTHR11552">
    <property type="entry name" value="GLUCOSE-METHANOL-CHOLINE GMC OXIDOREDUCTASE"/>
    <property type="match status" value="1"/>
</dbReference>
<keyword evidence="5" id="KW-0732">Signal</keyword>
<sequence>MLSTITSFLILLFFVTTVSAYPFEENSFPRLQDTLATGTKPGDPPKFGGAYDYVVVGGGTTGLLVASRLAKAGKSVAVIENGTYPTGNLTTVPGYNEQWFSRVLPSNWTDFVNVWPTVQQVGGGEQQHMMGRMPLWWLCLIELQIGGSQGFTFVDYFRTTKGALERWANETGDNSWIWENVQQYYRKSFKFTPPNNAARPSNATPDYESSQIVGSTPGPLELTFPKYAQAFGSWVKLGLNELKAGINRVFVEGDIKGASWILNMIDSQTGNRATTYTAFLEPTQKDGTSKIDVYVETLAERTLSNTPPDSDPVTIGVLVKRGGIRFPISAAKEVILAGGPILTPQFLMVSGIGPQDHLREMNISVRANRPGVGQNYNDHILFGVKHAVQVETTSVLLNTTRKWQECERFKAHADGMLADPGPNFAAFVDYPEDIRQNLSAQTKSGNLWPCVSRGSVVPNTTIPDLSQFPSDWPDIGIVSSPLGVNGDGNHNYADLVCIPMKPISKGTIKLRSKSMDDKPVLDPQWLKSPTDMDAAVAGLQYLLRLYGTNSMKPILDASGKPIDLESSNKDDLIKYVKNNYRTLNHQSASCRMGKRDDPMAVVDSKGKVIGVDRLRIADPSAWPFLPAGFPLGTAYMFAEKIADNILSDHGSDKDEDGDGDEDELRVEL</sequence>
<evidence type="ECO:0000313" key="9">
    <source>
        <dbReference type="Proteomes" id="UP000253729"/>
    </source>
</evidence>
<evidence type="ECO:0000256" key="5">
    <source>
        <dbReference type="SAM" id="SignalP"/>
    </source>
</evidence>
<feature type="domain" description="Glucose-methanol-choline oxidoreductase C-terminal" evidence="7">
    <location>
        <begin position="502"/>
        <end position="638"/>
    </location>
</feature>
<proteinExistence type="inferred from homology"/>
<evidence type="ECO:0000256" key="1">
    <source>
        <dbReference type="ARBA" id="ARBA00010790"/>
    </source>
</evidence>
<dbReference type="PIRSF" id="PIRSF000137">
    <property type="entry name" value="Alcohol_oxidase"/>
    <property type="match status" value="1"/>
</dbReference>
<dbReference type="AlphaFoldDB" id="A0A3F3QEP5"/>
<dbReference type="SUPFAM" id="SSF54373">
    <property type="entry name" value="FAD-linked reductases, C-terminal domain"/>
    <property type="match status" value="1"/>
</dbReference>
<dbReference type="Gene3D" id="3.30.560.10">
    <property type="entry name" value="Glucose Oxidase, domain 3"/>
    <property type="match status" value="1"/>
</dbReference>
<name>A0A3F3QEP5_9EURO</name>
<dbReference type="InterPro" id="IPR007867">
    <property type="entry name" value="GMC_OxRtase_C"/>
</dbReference>
<dbReference type="GeneID" id="38137064"/>
<dbReference type="Pfam" id="PF00732">
    <property type="entry name" value="GMC_oxred_N"/>
    <property type="match status" value="1"/>
</dbReference>
<reference evidence="8 9" key="1">
    <citation type="submission" date="2018-07" db="EMBL/GenBank/DDBJ databases">
        <title>The genomes of Aspergillus section Nigri reveals drivers in fungal speciation.</title>
        <authorList>
            <consortium name="DOE Joint Genome Institute"/>
            <person name="Vesth T.C."/>
            <person name="Nybo J."/>
            <person name="Theobald S."/>
            <person name="Brandl J."/>
            <person name="Frisvad J.C."/>
            <person name="Nielsen K.F."/>
            <person name="Lyhne E.K."/>
            <person name="Kogle M.E."/>
            <person name="Kuo A."/>
            <person name="Riley R."/>
            <person name="Clum A."/>
            <person name="Nolan M."/>
            <person name="Lipzen A."/>
            <person name="Salamov A."/>
            <person name="Henrissat B."/>
            <person name="Wiebenga A."/>
            <person name="De vries R.P."/>
            <person name="Grigoriev I.V."/>
            <person name="Mortensen U.H."/>
            <person name="Andersen M.R."/>
            <person name="Baker S.E."/>
        </authorList>
    </citation>
    <scope>NUCLEOTIDE SEQUENCE [LARGE SCALE GENOMIC DNA]</scope>
    <source>
        <strain evidence="8 9">CBS 139.54b</strain>
    </source>
</reference>
<accession>A0A3F3QEP5</accession>
<evidence type="ECO:0000313" key="8">
    <source>
        <dbReference type="EMBL" id="RDH37711.1"/>
    </source>
</evidence>
<dbReference type="SUPFAM" id="SSF51905">
    <property type="entry name" value="FAD/NAD(P)-binding domain"/>
    <property type="match status" value="1"/>
</dbReference>
<evidence type="ECO:0000256" key="4">
    <source>
        <dbReference type="SAM" id="MobiDB-lite"/>
    </source>
</evidence>
<keyword evidence="3" id="KW-0285">Flavoprotein</keyword>
<dbReference type="STRING" id="1341132.A0A3F3QEP5"/>
<dbReference type="PANTHER" id="PTHR11552:SF138">
    <property type="entry name" value="DEHYDROGENASE PKFF-RELATED"/>
    <property type="match status" value="1"/>
</dbReference>
<evidence type="ECO:0000259" key="6">
    <source>
        <dbReference type="Pfam" id="PF00732"/>
    </source>
</evidence>
<feature type="domain" description="Glucose-methanol-choline oxidoreductase N-terminal" evidence="6">
    <location>
        <begin position="53"/>
        <end position="380"/>
    </location>
</feature>
<dbReference type="Proteomes" id="UP000253729">
    <property type="component" value="Unassembled WGS sequence"/>
</dbReference>
<keyword evidence="9" id="KW-1185">Reference proteome</keyword>
<evidence type="ECO:0000256" key="3">
    <source>
        <dbReference type="PIRSR" id="PIRSR000137-2"/>
    </source>
</evidence>
<evidence type="ECO:0000256" key="2">
    <source>
        <dbReference type="ARBA" id="ARBA00023180"/>
    </source>
</evidence>
<evidence type="ECO:0000259" key="7">
    <source>
        <dbReference type="Pfam" id="PF05199"/>
    </source>
</evidence>
<feature type="signal peptide" evidence="5">
    <location>
        <begin position="1"/>
        <end position="20"/>
    </location>
</feature>
<organism evidence="8 9">
    <name type="scientific">Aspergillus welwitschiae</name>
    <dbReference type="NCBI Taxonomy" id="1341132"/>
    <lineage>
        <taxon>Eukaryota</taxon>
        <taxon>Fungi</taxon>
        <taxon>Dikarya</taxon>
        <taxon>Ascomycota</taxon>
        <taxon>Pezizomycotina</taxon>
        <taxon>Eurotiomycetes</taxon>
        <taxon>Eurotiomycetidae</taxon>
        <taxon>Eurotiales</taxon>
        <taxon>Aspergillaceae</taxon>
        <taxon>Aspergillus</taxon>
        <taxon>Aspergillus subgen. Circumdati</taxon>
    </lineage>
</organism>